<evidence type="ECO:0000313" key="2">
    <source>
        <dbReference type="EMBL" id="MBO2448127.1"/>
    </source>
</evidence>
<dbReference type="RefSeq" id="WP_208255785.1">
    <property type="nucleotide sequence ID" value="NZ_JAGEOJ010000005.1"/>
</dbReference>
<comment type="caution">
    <text evidence="2">The sequence shown here is derived from an EMBL/GenBank/DDBJ whole genome shotgun (WGS) entry which is preliminary data.</text>
</comment>
<keyword evidence="3" id="KW-1185">Reference proteome</keyword>
<keyword evidence="1" id="KW-0732">Signal</keyword>
<feature type="signal peptide" evidence="1">
    <location>
        <begin position="1"/>
        <end position="23"/>
    </location>
</feature>
<dbReference type="AlphaFoldDB" id="A0A939P9S1"/>
<proteinExistence type="predicted"/>
<evidence type="ECO:0000256" key="1">
    <source>
        <dbReference type="SAM" id="SignalP"/>
    </source>
</evidence>
<organism evidence="2 3">
    <name type="scientific">Actinomadura barringtoniae</name>
    <dbReference type="NCBI Taxonomy" id="1427535"/>
    <lineage>
        <taxon>Bacteria</taxon>
        <taxon>Bacillati</taxon>
        <taxon>Actinomycetota</taxon>
        <taxon>Actinomycetes</taxon>
        <taxon>Streptosporangiales</taxon>
        <taxon>Thermomonosporaceae</taxon>
        <taxon>Actinomadura</taxon>
    </lineage>
</organism>
<accession>A0A939P9S1</accession>
<protein>
    <submittedName>
        <fullName evidence="2">Uncharacterized protein</fullName>
    </submittedName>
</protein>
<dbReference type="InterPro" id="IPR049511">
    <property type="entry name" value="PGH-like_rpt"/>
</dbReference>
<reference evidence="2" key="1">
    <citation type="submission" date="2021-03" db="EMBL/GenBank/DDBJ databases">
        <authorList>
            <person name="Kanchanasin P."/>
            <person name="Saeng-In P."/>
            <person name="Phongsopitanun W."/>
            <person name="Yuki M."/>
            <person name="Kudo T."/>
            <person name="Ohkuma M."/>
            <person name="Tanasupawat S."/>
        </authorList>
    </citation>
    <scope>NUCLEOTIDE SEQUENCE</scope>
    <source>
        <strain evidence="2">GKU 128</strain>
    </source>
</reference>
<dbReference type="Pfam" id="PF17660">
    <property type="entry name" value="BTRD1"/>
    <property type="match status" value="5"/>
</dbReference>
<name>A0A939P9S1_9ACTN</name>
<sequence length="290" mass="30711">MKKYIIAGVATVAAAGVAVPVAASQTGGHSAKSAAPVAATAAAAKGTPFVEYHGKTAAYHVGQYKKLSKSGYRLVSLNVSDRAHPKYAAVWLKKSGPAFTEVIGQSRAKFQKTFDGLRKKGYQPTVVTATGPSASALYSGVFEKKGGKFFSWGDLSAAKLASYNKYAASHGYIPVSIDAYGTAKSPRYLGVWAANPRKVKWSVSLAKSFSAHDKLFKAQVKKGYRTSYVVVGTGNTYSAIWRNDKVGAWAERTGLTSAQLTAYVNKGRTQGAHPIQIAGGGNVYAGIWTK</sequence>
<evidence type="ECO:0000313" key="3">
    <source>
        <dbReference type="Proteomes" id="UP000669179"/>
    </source>
</evidence>
<dbReference type="EMBL" id="JAGEOJ010000005">
    <property type="protein sequence ID" value="MBO2448127.1"/>
    <property type="molecule type" value="Genomic_DNA"/>
</dbReference>
<gene>
    <name evidence="2" type="ORF">J4573_13570</name>
</gene>
<dbReference type="Proteomes" id="UP000669179">
    <property type="component" value="Unassembled WGS sequence"/>
</dbReference>
<feature type="chain" id="PRO_5038003134" evidence="1">
    <location>
        <begin position="24"/>
        <end position="290"/>
    </location>
</feature>